<dbReference type="PANTHER" id="PTHR42711:SF19">
    <property type="entry name" value="DOXORUBICIN RESISTANCE ATP-BINDING PROTEIN DRRA"/>
    <property type="match status" value="1"/>
</dbReference>
<evidence type="ECO:0000256" key="9">
    <source>
        <dbReference type="ARBA" id="ARBA00049985"/>
    </source>
</evidence>
<dbReference type="Gene3D" id="3.40.50.300">
    <property type="entry name" value="P-loop containing nucleotide triphosphate hydrolases"/>
    <property type="match status" value="1"/>
</dbReference>
<dbReference type="InterPro" id="IPR003439">
    <property type="entry name" value="ABC_transporter-like_ATP-bd"/>
</dbReference>
<organism evidence="11 12">
    <name type="scientific">Streptomyces rectiviolaceus</name>
    <dbReference type="NCBI Taxonomy" id="332591"/>
    <lineage>
        <taxon>Bacteria</taxon>
        <taxon>Bacillati</taxon>
        <taxon>Actinomycetota</taxon>
        <taxon>Actinomycetes</taxon>
        <taxon>Kitasatosporales</taxon>
        <taxon>Streptomycetaceae</taxon>
        <taxon>Streptomyces</taxon>
    </lineage>
</organism>
<dbReference type="Proteomes" id="UP001501637">
    <property type="component" value="Unassembled WGS sequence"/>
</dbReference>
<dbReference type="RefSeq" id="WP_344518744.1">
    <property type="nucleotide sequence ID" value="NZ_BAAAUG010000013.1"/>
</dbReference>
<keyword evidence="2" id="KW-0813">Transport</keyword>
<evidence type="ECO:0000313" key="11">
    <source>
        <dbReference type="EMBL" id="GAA3085136.1"/>
    </source>
</evidence>
<reference evidence="12" key="1">
    <citation type="journal article" date="2019" name="Int. J. Syst. Evol. Microbiol.">
        <title>The Global Catalogue of Microorganisms (GCM) 10K type strain sequencing project: providing services to taxonomists for standard genome sequencing and annotation.</title>
        <authorList>
            <consortium name="The Broad Institute Genomics Platform"/>
            <consortium name="The Broad Institute Genome Sequencing Center for Infectious Disease"/>
            <person name="Wu L."/>
            <person name="Ma J."/>
        </authorList>
    </citation>
    <scope>NUCLEOTIDE SEQUENCE [LARGE SCALE GENOMIC DNA]</scope>
    <source>
        <strain evidence="12">JCM 9092</strain>
    </source>
</reference>
<dbReference type="SMART" id="SM00382">
    <property type="entry name" value="AAA"/>
    <property type="match status" value="1"/>
</dbReference>
<dbReference type="NCBIfam" id="TIGR01188">
    <property type="entry name" value="drrA"/>
    <property type="match status" value="1"/>
</dbReference>
<sequence>MPDPIVVAEGLHKSFGGTHALRGLDLSVPRGTVCGVLGPNGAGKTTAVRILATLSDPDAGHARIAGYDVVREAGMARARIGLAGQHAAVDEKLTGRGNLRMFARLSHLSRREARRRADELLERFALMDAADRPVAGYSGGMRRRLDLITSLILRPEVLFLDEPTTGLDPRSRGEIWDSIRELVADGTTVLLTTQYLDEADQLADDIAVVDHGRVIATGSPDELKTTIGDRLDVELEDPATLDPAAAALKALAGADPLVTGADRLSVALPGRSFRFTEIVRELERAGVAAADVQLRRPTLDEVFLRLTDQTDQTDEKELV</sequence>
<keyword evidence="3" id="KW-1003">Cell membrane</keyword>
<evidence type="ECO:0000256" key="1">
    <source>
        <dbReference type="ARBA" id="ARBA00004413"/>
    </source>
</evidence>
<dbReference type="PROSITE" id="PS50893">
    <property type="entry name" value="ABC_TRANSPORTER_2"/>
    <property type="match status" value="1"/>
</dbReference>
<comment type="subcellular location">
    <subcellularLocation>
        <location evidence="1">Cell membrane</location>
        <topology evidence="1">Peripheral membrane protein</topology>
        <orientation evidence="1">Cytoplasmic side</orientation>
    </subcellularLocation>
</comment>
<dbReference type="GO" id="GO:0005524">
    <property type="term" value="F:ATP binding"/>
    <property type="evidence" value="ECO:0007669"/>
    <property type="project" value="UniProtKB-KW"/>
</dbReference>
<comment type="caution">
    <text evidence="11">The sequence shown here is derived from an EMBL/GenBank/DDBJ whole genome shotgun (WGS) entry which is preliminary data.</text>
</comment>
<name>A0ABP6M9G2_9ACTN</name>
<keyword evidence="8" id="KW-0046">Antibiotic resistance</keyword>
<keyword evidence="4" id="KW-0547">Nucleotide-binding</keyword>
<dbReference type="SUPFAM" id="SSF52540">
    <property type="entry name" value="P-loop containing nucleoside triphosphate hydrolases"/>
    <property type="match status" value="1"/>
</dbReference>
<accession>A0ABP6M9G2</accession>
<comment type="similarity">
    <text evidence="9">Belongs to the ABC transporter superfamily. Drug exporter-1 (DrugE1) (TC 3.A.1.105) family.</text>
</comment>
<keyword evidence="7" id="KW-0472">Membrane</keyword>
<evidence type="ECO:0000256" key="8">
    <source>
        <dbReference type="ARBA" id="ARBA00023251"/>
    </source>
</evidence>
<dbReference type="InterPro" id="IPR027417">
    <property type="entry name" value="P-loop_NTPase"/>
</dbReference>
<keyword evidence="6" id="KW-1278">Translocase</keyword>
<keyword evidence="12" id="KW-1185">Reference proteome</keyword>
<keyword evidence="5 11" id="KW-0067">ATP-binding</keyword>
<proteinExistence type="inferred from homology"/>
<evidence type="ECO:0000256" key="4">
    <source>
        <dbReference type="ARBA" id="ARBA00022741"/>
    </source>
</evidence>
<protein>
    <submittedName>
        <fullName evidence="11">Daunorubicin resistance protein DrrA family ABC transporter ATP-binding protein</fullName>
    </submittedName>
</protein>
<dbReference type="PROSITE" id="PS00211">
    <property type="entry name" value="ABC_TRANSPORTER_1"/>
    <property type="match status" value="1"/>
</dbReference>
<dbReference type="InterPro" id="IPR005894">
    <property type="entry name" value="DrrA"/>
</dbReference>
<evidence type="ECO:0000313" key="12">
    <source>
        <dbReference type="Proteomes" id="UP001501637"/>
    </source>
</evidence>
<dbReference type="InterPro" id="IPR050763">
    <property type="entry name" value="ABC_transporter_ATP-binding"/>
</dbReference>
<gene>
    <name evidence="11" type="ORF">GCM10010449_06120</name>
</gene>
<evidence type="ECO:0000256" key="5">
    <source>
        <dbReference type="ARBA" id="ARBA00022840"/>
    </source>
</evidence>
<dbReference type="PANTHER" id="PTHR42711">
    <property type="entry name" value="ABC TRANSPORTER ATP-BINDING PROTEIN"/>
    <property type="match status" value="1"/>
</dbReference>
<evidence type="ECO:0000256" key="2">
    <source>
        <dbReference type="ARBA" id="ARBA00022448"/>
    </source>
</evidence>
<dbReference type="Pfam" id="PF00005">
    <property type="entry name" value="ABC_tran"/>
    <property type="match status" value="1"/>
</dbReference>
<feature type="domain" description="ABC transporter" evidence="10">
    <location>
        <begin position="6"/>
        <end position="236"/>
    </location>
</feature>
<evidence type="ECO:0000256" key="6">
    <source>
        <dbReference type="ARBA" id="ARBA00022967"/>
    </source>
</evidence>
<dbReference type="InterPro" id="IPR003593">
    <property type="entry name" value="AAA+_ATPase"/>
</dbReference>
<evidence type="ECO:0000256" key="7">
    <source>
        <dbReference type="ARBA" id="ARBA00023136"/>
    </source>
</evidence>
<evidence type="ECO:0000259" key="10">
    <source>
        <dbReference type="PROSITE" id="PS50893"/>
    </source>
</evidence>
<dbReference type="EMBL" id="BAAAUG010000013">
    <property type="protein sequence ID" value="GAA3085136.1"/>
    <property type="molecule type" value="Genomic_DNA"/>
</dbReference>
<dbReference type="InterPro" id="IPR017871">
    <property type="entry name" value="ABC_transporter-like_CS"/>
</dbReference>
<evidence type="ECO:0000256" key="3">
    <source>
        <dbReference type="ARBA" id="ARBA00022475"/>
    </source>
</evidence>